<organism evidence="2 3">
    <name type="scientific">Trichogramma kaykai</name>
    <dbReference type="NCBI Taxonomy" id="54128"/>
    <lineage>
        <taxon>Eukaryota</taxon>
        <taxon>Metazoa</taxon>
        <taxon>Ecdysozoa</taxon>
        <taxon>Arthropoda</taxon>
        <taxon>Hexapoda</taxon>
        <taxon>Insecta</taxon>
        <taxon>Pterygota</taxon>
        <taxon>Neoptera</taxon>
        <taxon>Endopterygota</taxon>
        <taxon>Hymenoptera</taxon>
        <taxon>Apocrita</taxon>
        <taxon>Proctotrupomorpha</taxon>
        <taxon>Chalcidoidea</taxon>
        <taxon>Trichogrammatidae</taxon>
        <taxon>Trichogramma</taxon>
    </lineage>
</organism>
<dbReference type="Proteomes" id="UP001627154">
    <property type="component" value="Unassembled WGS sequence"/>
</dbReference>
<proteinExistence type="predicted"/>
<feature type="region of interest" description="Disordered" evidence="1">
    <location>
        <begin position="196"/>
        <end position="222"/>
    </location>
</feature>
<feature type="region of interest" description="Disordered" evidence="1">
    <location>
        <begin position="1"/>
        <end position="23"/>
    </location>
</feature>
<sequence length="222" mass="24501">MPTTRSLDESASPQARASKISDLRRPPVHRLARAAWVCLGHGGIACAGDDVHEARRHILRGPGSDRGAGHDGRETVRIECTGRSTCSCGTSKAWSKFRRPRSRRRWPGGRCVDDRATLSAVESRHYAGVKQHHVEESERVKQDGPPWSSHPTSPLRRPCVEVPCNKEGPLAAGFLGDVREEGGKFYPRESWWSVDAEKKSSSNSGPHEVGMNSCRAFLDRDS</sequence>
<dbReference type="EMBL" id="JBJJXI010000123">
    <property type="protein sequence ID" value="KAL3389599.1"/>
    <property type="molecule type" value="Genomic_DNA"/>
</dbReference>
<gene>
    <name evidence="2" type="ORF">TKK_015800</name>
</gene>
<keyword evidence="3" id="KW-1185">Reference proteome</keyword>
<evidence type="ECO:0000313" key="2">
    <source>
        <dbReference type="EMBL" id="KAL3389599.1"/>
    </source>
</evidence>
<evidence type="ECO:0000313" key="3">
    <source>
        <dbReference type="Proteomes" id="UP001627154"/>
    </source>
</evidence>
<dbReference type="AlphaFoldDB" id="A0ABD2WA91"/>
<protein>
    <submittedName>
        <fullName evidence="2">Uncharacterized protein</fullName>
    </submittedName>
</protein>
<reference evidence="2 3" key="1">
    <citation type="journal article" date="2024" name="bioRxiv">
        <title>A reference genome for Trichogramma kaykai: A tiny desert-dwelling parasitoid wasp with competing sex-ratio distorters.</title>
        <authorList>
            <person name="Culotta J."/>
            <person name="Lindsey A.R."/>
        </authorList>
    </citation>
    <scope>NUCLEOTIDE SEQUENCE [LARGE SCALE GENOMIC DNA]</scope>
    <source>
        <strain evidence="2 3">KSX58</strain>
    </source>
</reference>
<feature type="compositionally biased region" description="Basic and acidic residues" evidence="1">
    <location>
        <begin position="132"/>
        <end position="142"/>
    </location>
</feature>
<name>A0ABD2WA91_9HYME</name>
<accession>A0ABD2WA91</accession>
<comment type="caution">
    <text evidence="2">The sequence shown here is derived from an EMBL/GenBank/DDBJ whole genome shotgun (WGS) entry which is preliminary data.</text>
</comment>
<evidence type="ECO:0000256" key="1">
    <source>
        <dbReference type="SAM" id="MobiDB-lite"/>
    </source>
</evidence>
<feature type="region of interest" description="Disordered" evidence="1">
    <location>
        <begin position="128"/>
        <end position="154"/>
    </location>
</feature>
<feature type="compositionally biased region" description="Polar residues" evidence="1">
    <location>
        <begin position="1"/>
        <end position="15"/>
    </location>
</feature>